<dbReference type="SUPFAM" id="SSF52151">
    <property type="entry name" value="FabD/lysophospholipase-like"/>
    <property type="match status" value="1"/>
</dbReference>
<reference evidence="5" key="1">
    <citation type="submission" date="2014-09" db="EMBL/GenBank/DDBJ databases">
        <title>Whole genome shotgun sequence of Streptomyces sp. NBRC 110027.</title>
        <authorList>
            <person name="Komaki H."/>
            <person name="Ichikawa N."/>
            <person name="Katano-Makiyama Y."/>
            <person name="Hosoyama A."/>
            <person name="Hashimoto M."/>
            <person name="Uohara A."/>
            <person name="Kitahashi Y."/>
            <person name="Ohji S."/>
            <person name="Kimura A."/>
            <person name="Yamazoe A."/>
            <person name="Igarashi Y."/>
            <person name="Fujita N."/>
        </authorList>
    </citation>
    <scope>NUCLEOTIDE SEQUENCE [LARGE SCALE GENOMIC DNA]</scope>
    <source>
        <strain evidence="5">NBRC 110027</strain>
    </source>
</reference>
<name>A0A0P4RBG5_9ACTN</name>
<protein>
    <submittedName>
        <fullName evidence="4">Acyl-CoA transferase</fullName>
    </submittedName>
</protein>
<keyword evidence="4" id="KW-0808">Transferase</keyword>
<evidence type="ECO:0000256" key="1">
    <source>
        <dbReference type="ARBA" id="ARBA00022450"/>
    </source>
</evidence>
<evidence type="ECO:0000313" key="4">
    <source>
        <dbReference type="EMBL" id="GAO10349.1"/>
    </source>
</evidence>
<comment type="caution">
    <text evidence="4">The sequence shown here is derived from an EMBL/GenBank/DDBJ whole genome shotgun (WGS) entry which is preliminary data.</text>
</comment>
<evidence type="ECO:0000256" key="2">
    <source>
        <dbReference type="ARBA" id="ARBA00022553"/>
    </source>
</evidence>
<dbReference type="Proteomes" id="UP000048965">
    <property type="component" value="Unassembled WGS sequence"/>
</dbReference>
<dbReference type="InterPro" id="IPR014043">
    <property type="entry name" value="Acyl_transferase_dom"/>
</dbReference>
<dbReference type="GO" id="GO:0005737">
    <property type="term" value="C:cytoplasm"/>
    <property type="evidence" value="ECO:0007669"/>
    <property type="project" value="TreeGrafter"/>
</dbReference>
<proteinExistence type="predicted"/>
<dbReference type="SMART" id="SM00827">
    <property type="entry name" value="PKS_AT"/>
    <property type="match status" value="1"/>
</dbReference>
<dbReference type="Gene3D" id="3.40.366.10">
    <property type="entry name" value="Malonyl-Coenzyme A Acyl Carrier Protein, domain 2"/>
    <property type="match status" value="1"/>
</dbReference>
<dbReference type="AlphaFoldDB" id="A0A0P4RBG5"/>
<dbReference type="GO" id="GO:0071770">
    <property type="term" value="P:DIM/DIP cell wall layer assembly"/>
    <property type="evidence" value="ECO:0007669"/>
    <property type="project" value="TreeGrafter"/>
</dbReference>
<dbReference type="PANTHER" id="PTHR43775:SF37">
    <property type="entry name" value="SI:DKEY-61P9.11"/>
    <property type="match status" value="1"/>
</dbReference>
<accession>A0A0P4RBG5</accession>
<dbReference type="PANTHER" id="PTHR43775">
    <property type="entry name" value="FATTY ACID SYNTHASE"/>
    <property type="match status" value="1"/>
</dbReference>
<dbReference type="InterPro" id="IPR016035">
    <property type="entry name" value="Acyl_Trfase/lysoPLipase"/>
</dbReference>
<dbReference type="GO" id="GO:0006633">
    <property type="term" value="P:fatty acid biosynthetic process"/>
    <property type="evidence" value="ECO:0007669"/>
    <property type="project" value="TreeGrafter"/>
</dbReference>
<reference evidence="4 5" key="2">
    <citation type="journal article" date="2015" name="Stand. Genomic Sci.">
        <title>Draft genome sequence of marine-derived Streptomyces sp. TP-A0598, a producer of anti-MRSA antibiotic lydicamycins.</title>
        <authorList>
            <person name="Komaki H."/>
            <person name="Ichikawa N."/>
            <person name="Hosoyama A."/>
            <person name="Fujita N."/>
            <person name="Igarashi Y."/>
        </authorList>
    </citation>
    <scope>NUCLEOTIDE SEQUENCE [LARGE SCALE GENOMIC DNA]</scope>
    <source>
        <strain evidence="4 5">NBRC 110027</strain>
    </source>
</reference>
<dbReference type="GO" id="GO:0004312">
    <property type="term" value="F:fatty acid synthase activity"/>
    <property type="evidence" value="ECO:0007669"/>
    <property type="project" value="TreeGrafter"/>
</dbReference>
<evidence type="ECO:0000259" key="3">
    <source>
        <dbReference type="SMART" id="SM00827"/>
    </source>
</evidence>
<keyword evidence="1" id="KW-0596">Phosphopantetheine</keyword>
<dbReference type="SUPFAM" id="SSF55048">
    <property type="entry name" value="Probable ACP-binding domain of malonyl-CoA ACP transacylase"/>
    <property type="match status" value="1"/>
</dbReference>
<keyword evidence="5" id="KW-1185">Reference proteome</keyword>
<gene>
    <name evidence="4" type="primary">oxyP</name>
    <name evidence="4" type="ORF">TPA0598_07_00730</name>
</gene>
<dbReference type="Pfam" id="PF00698">
    <property type="entry name" value="Acyl_transf_1"/>
    <property type="match status" value="1"/>
</dbReference>
<keyword evidence="2" id="KW-0597">Phosphoprotein</keyword>
<sequence>MALLLPGQGSQHPGMAAGLYAAEPAFADAVDEVLDAMGGEGGRIRDDWLTGTGTAPGGRRALGHGLPMDHVLRSQPLLFALDFAFGRLVESWGIRPAALLGHSIGELAAASLAEVFTVRDAARVVLDRVVRLAQAPPGGLLAVAAAPDRLEPYLGDGVVVGAVNAPQQTVLAGPENALRAVGQRLCADGLAARRVPALSPFHSPVIAPYAQGAERLLASVARREPKVPVYSCYTAAPLTAAQCANPAFWAAQPVDTVRFWPALDALLTSGDHVVVEAGPGRGLSSVARRHPAVRRGRSRVIALAPKGQGVPEDERACLEAAREELRDEGYPVPL</sequence>
<organism evidence="4 5">
    <name type="scientific">Streptomyces lydicamycinicus</name>
    <dbReference type="NCBI Taxonomy" id="1546107"/>
    <lineage>
        <taxon>Bacteria</taxon>
        <taxon>Bacillati</taxon>
        <taxon>Actinomycetota</taxon>
        <taxon>Actinomycetes</taxon>
        <taxon>Kitasatosporales</taxon>
        <taxon>Streptomycetaceae</taxon>
        <taxon>Streptomyces</taxon>
    </lineage>
</organism>
<dbReference type="GO" id="GO:0005886">
    <property type="term" value="C:plasma membrane"/>
    <property type="evidence" value="ECO:0007669"/>
    <property type="project" value="TreeGrafter"/>
</dbReference>
<dbReference type="InterPro" id="IPR001227">
    <property type="entry name" value="Ac_transferase_dom_sf"/>
</dbReference>
<dbReference type="EMBL" id="BBNO01000007">
    <property type="protein sequence ID" value="GAO10349.1"/>
    <property type="molecule type" value="Genomic_DNA"/>
</dbReference>
<feature type="domain" description="Malonyl-CoA:ACP transacylase (MAT)" evidence="3">
    <location>
        <begin position="4"/>
        <end position="308"/>
    </location>
</feature>
<dbReference type="InterPro" id="IPR050091">
    <property type="entry name" value="PKS_NRPS_Biosynth_Enz"/>
</dbReference>
<dbReference type="InterPro" id="IPR016036">
    <property type="entry name" value="Malonyl_transacylase_ACP-bd"/>
</dbReference>
<evidence type="ECO:0000313" key="5">
    <source>
        <dbReference type="Proteomes" id="UP000048965"/>
    </source>
</evidence>